<dbReference type="PATRIC" id="fig|1341157.4.peg.1287"/>
<sequence>MSYYVYDDKKIYYYETGSGHPLLLLHGNTASSKMFAQIAEEYSKSFKVILIDYLGHGLSDRLEIFPSNLWFYEAQQVIAFLRFKQYTDVNIIGSSGGAIVALNVALEAPDLVKKVIADSFEGEKADEAFTKNLLADREKAKNDPNAQGFYAYMHGQDWEQIVDNDTDAIIRHQEEIGAFFHKPLEELRCELLLTGSKEDSFMNSISDDYYERVYGDILKMIPKGIMHLFPKGDHPAMISNFKEFYERSIEYLSN</sequence>
<dbReference type="GO" id="GO:0016020">
    <property type="term" value="C:membrane"/>
    <property type="evidence" value="ECO:0007669"/>
    <property type="project" value="TreeGrafter"/>
</dbReference>
<feature type="domain" description="AB hydrolase-1" evidence="1">
    <location>
        <begin position="21"/>
        <end position="139"/>
    </location>
</feature>
<proteinExistence type="predicted"/>
<dbReference type="SUPFAM" id="SSF53474">
    <property type="entry name" value="alpha/beta-Hydrolases"/>
    <property type="match status" value="1"/>
</dbReference>
<keyword evidence="3" id="KW-1185">Reference proteome</keyword>
<dbReference type="OrthoDB" id="9776303at2"/>
<dbReference type="eggNOG" id="COG0596">
    <property type="taxonomic scope" value="Bacteria"/>
</dbReference>
<gene>
    <name evidence="2" type="ORF">RF007C_00145</name>
</gene>
<dbReference type="AlphaFoldDB" id="W7UZY3"/>
<name>W7UZY3_RUMFL</name>
<dbReference type="InterPro" id="IPR000073">
    <property type="entry name" value="AB_hydrolase_1"/>
</dbReference>
<reference evidence="2 3" key="1">
    <citation type="journal article" date="2014" name="PLoS ONE">
        <title>Rumen cellulosomics: divergent fiber-degrading strategies revealed by comparative genome-wide analysis of six ruminococcal strains.</title>
        <authorList>
            <person name="Dassa B."/>
            <person name="Borovok I."/>
            <person name="Ruimy-Israeli V."/>
            <person name="Lamed R."/>
            <person name="Flint H.J."/>
            <person name="Duncan S.H."/>
            <person name="Henrissat B."/>
            <person name="Coutinho P."/>
            <person name="Morrison M."/>
            <person name="Mosoni P."/>
            <person name="Yeoman C.J."/>
            <person name="White B.A."/>
            <person name="Bayer E.A."/>
        </authorList>
    </citation>
    <scope>NUCLEOTIDE SEQUENCE [LARGE SCALE GENOMIC DNA]</scope>
    <source>
        <strain evidence="2 3">007c</strain>
    </source>
</reference>
<dbReference type="RefSeq" id="WP_037298353.1">
    <property type="nucleotide sequence ID" value="NZ_ATAX01000021.1"/>
</dbReference>
<protein>
    <recommendedName>
        <fullName evidence="1">AB hydrolase-1 domain-containing protein</fullName>
    </recommendedName>
</protein>
<accession>W7UZY3</accession>
<dbReference type="InterPro" id="IPR050266">
    <property type="entry name" value="AB_hydrolase_sf"/>
</dbReference>
<dbReference type="PANTHER" id="PTHR43798:SF33">
    <property type="entry name" value="HYDROLASE, PUTATIVE (AFU_ORTHOLOGUE AFUA_2G14860)-RELATED"/>
    <property type="match status" value="1"/>
</dbReference>
<dbReference type="Pfam" id="PF00561">
    <property type="entry name" value="Abhydrolase_1"/>
    <property type="match status" value="1"/>
</dbReference>
<dbReference type="EMBL" id="ATAX01000021">
    <property type="protein sequence ID" value="EWM54047.1"/>
    <property type="molecule type" value="Genomic_DNA"/>
</dbReference>
<dbReference type="Proteomes" id="UP000019365">
    <property type="component" value="Unassembled WGS sequence"/>
</dbReference>
<organism evidence="2 3">
    <name type="scientific">Ruminococcus flavefaciens 007c</name>
    <dbReference type="NCBI Taxonomy" id="1341157"/>
    <lineage>
        <taxon>Bacteria</taxon>
        <taxon>Bacillati</taxon>
        <taxon>Bacillota</taxon>
        <taxon>Clostridia</taxon>
        <taxon>Eubacteriales</taxon>
        <taxon>Oscillospiraceae</taxon>
        <taxon>Ruminococcus</taxon>
    </lineage>
</organism>
<dbReference type="PANTHER" id="PTHR43798">
    <property type="entry name" value="MONOACYLGLYCEROL LIPASE"/>
    <property type="match status" value="1"/>
</dbReference>
<evidence type="ECO:0000259" key="1">
    <source>
        <dbReference type="Pfam" id="PF00561"/>
    </source>
</evidence>
<dbReference type="PRINTS" id="PR00111">
    <property type="entry name" value="ABHYDROLASE"/>
</dbReference>
<dbReference type="InterPro" id="IPR029058">
    <property type="entry name" value="AB_hydrolase_fold"/>
</dbReference>
<dbReference type="Gene3D" id="3.40.50.1820">
    <property type="entry name" value="alpha/beta hydrolase"/>
    <property type="match status" value="1"/>
</dbReference>
<evidence type="ECO:0000313" key="3">
    <source>
        <dbReference type="Proteomes" id="UP000019365"/>
    </source>
</evidence>
<evidence type="ECO:0000313" key="2">
    <source>
        <dbReference type="EMBL" id="EWM54047.1"/>
    </source>
</evidence>
<comment type="caution">
    <text evidence="2">The sequence shown here is derived from an EMBL/GenBank/DDBJ whole genome shotgun (WGS) entry which is preliminary data.</text>
</comment>